<evidence type="ECO:0000313" key="2">
    <source>
        <dbReference type="Proteomes" id="UP001295423"/>
    </source>
</evidence>
<keyword evidence="2" id="KW-1185">Reference proteome</keyword>
<gene>
    <name evidence="1" type="ORF">CYCCA115_LOCUS14550</name>
</gene>
<dbReference type="AlphaFoldDB" id="A0AAD2FV26"/>
<reference evidence="1" key="1">
    <citation type="submission" date="2023-08" db="EMBL/GenBank/DDBJ databases">
        <authorList>
            <person name="Audoor S."/>
            <person name="Bilcke G."/>
        </authorList>
    </citation>
    <scope>NUCLEOTIDE SEQUENCE</scope>
</reference>
<sequence>MGISTPSKFLTRLNQRATIIKHPTANLMIAIGTSTQGQDQANIANAFVCDPKQFKMLDPPMLAIEQSQSPYLVNANAEIGEPCFMYLQTSKILVMQMISCRHFCVSIEAEHLFGSIAKDVVKTHHLIKESGQVYSSSWMTGSFEGGKCGCLTKLMLLLLLQASRFTRKSADDILEKLVQDLEVCSLVCTAMKYWRGTKEIGPDGPPIQRQGGDGCSLRTKVCQCLSILHDAAKKRQEESQALQVKPKSRQVTSVEGALPQIKDSATLPSNDDGDGLVVPVGKPLLQRKGSATLWSEDSSYSSLLKEKEGRVDLGRNDWRRPFGISPAYTLEYEIPLPFFGIVLAPLRNTEKQMKILLGSVLINKGNHQNKKTLVQSIVQQTLQHMEDLRRRY</sequence>
<accession>A0AAD2FV26</accession>
<organism evidence="1 2">
    <name type="scientific">Cylindrotheca closterium</name>
    <dbReference type="NCBI Taxonomy" id="2856"/>
    <lineage>
        <taxon>Eukaryota</taxon>
        <taxon>Sar</taxon>
        <taxon>Stramenopiles</taxon>
        <taxon>Ochrophyta</taxon>
        <taxon>Bacillariophyta</taxon>
        <taxon>Bacillariophyceae</taxon>
        <taxon>Bacillariophycidae</taxon>
        <taxon>Bacillariales</taxon>
        <taxon>Bacillariaceae</taxon>
        <taxon>Cylindrotheca</taxon>
    </lineage>
</organism>
<dbReference type="Proteomes" id="UP001295423">
    <property type="component" value="Unassembled WGS sequence"/>
</dbReference>
<dbReference type="EMBL" id="CAKOGP040001847">
    <property type="protein sequence ID" value="CAJ1953952.1"/>
    <property type="molecule type" value="Genomic_DNA"/>
</dbReference>
<evidence type="ECO:0000313" key="1">
    <source>
        <dbReference type="EMBL" id="CAJ1953952.1"/>
    </source>
</evidence>
<proteinExistence type="predicted"/>
<protein>
    <submittedName>
        <fullName evidence="1">Uncharacterized protein</fullName>
    </submittedName>
</protein>
<comment type="caution">
    <text evidence="1">The sequence shown here is derived from an EMBL/GenBank/DDBJ whole genome shotgun (WGS) entry which is preliminary data.</text>
</comment>
<name>A0AAD2FV26_9STRA</name>